<gene>
    <name evidence="2" type="ORF">HQN59_17775</name>
</gene>
<dbReference type="RefSeq" id="WP_176070449.1">
    <property type="nucleotide sequence ID" value="NZ_JABWMJ010000008.1"/>
</dbReference>
<comment type="caution">
    <text evidence="2">The sequence shown here is derived from an EMBL/GenBank/DDBJ whole genome shotgun (WGS) entry which is preliminary data.</text>
</comment>
<accession>A0A7Y6NQU9</accession>
<proteinExistence type="predicted"/>
<name>A0A7Y6NQU9_9BURK</name>
<dbReference type="AlphaFoldDB" id="A0A7Y6NQU9"/>
<evidence type="ECO:0008006" key="4">
    <source>
        <dbReference type="Google" id="ProtNLM"/>
    </source>
</evidence>
<organism evidence="2 3">
    <name type="scientific">Piscinibacter koreensis</name>
    <dbReference type="NCBI Taxonomy" id="2742824"/>
    <lineage>
        <taxon>Bacteria</taxon>
        <taxon>Pseudomonadati</taxon>
        <taxon>Pseudomonadota</taxon>
        <taxon>Betaproteobacteria</taxon>
        <taxon>Burkholderiales</taxon>
        <taxon>Sphaerotilaceae</taxon>
        <taxon>Piscinibacter</taxon>
    </lineage>
</organism>
<protein>
    <recommendedName>
        <fullName evidence="4">DUF4224 domain-containing protein</fullName>
    </recommendedName>
</protein>
<reference evidence="2 3" key="1">
    <citation type="submission" date="2020-06" db="EMBL/GenBank/DDBJ databases">
        <title>Schlegella sp. ID0723 isolated from air conditioner.</title>
        <authorList>
            <person name="Kim D.Y."/>
            <person name="Kim D.-U."/>
        </authorList>
    </citation>
    <scope>NUCLEOTIDE SEQUENCE [LARGE SCALE GENOMIC DNA]</scope>
    <source>
        <strain evidence="2 3">ID0723</strain>
    </source>
</reference>
<evidence type="ECO:0000313" key="2">
    <source>
        <dbReference type="EMBL" id="NUZ07619.1"/>
    </source>
</evidence>
<keyword evidence="3" id="KW-1185">Reference proteome</keyword>
<dbReference type="Proteomes" id="UP000529637">
    <property type="component" value="Unassembled WGS sequence"/>
</dbReference>
<evidence type="ECO:0000256" key="1">
    <source>
        <dbReference type="SAM" id="MobiDB-lite"/>
    </source>
</evidence>
<evidence type="ECO:0000313" key="3">
    <source>
        <dbReference type="Proteomes" id="UP000529637"/>
    </source>
</evidence>
<sequence>MNYLREIILSDDELRQITGYTQPAKVLTELHRQGFWRARRGPAGVILERAHYQAVCSGTFGKMPEAPRPKVKPAQPRWAKPA</sequence>
<feature type="region of interest" description="Disordered" evidence="1">
    <location>
        <begin position="63"/>
        <end position="82"/>
    </location>
</feature>
<dbReference type="EMBL" id="JABWMJ010000008">
    <property type="protein sequence ID" value="NUZ07619.1"/>
    <property type="molecule type" value="Genomic_DNA"/>
</dbReference>